<accession>A0A5R8Q967</accession>
<dbReference type="GO" id="GO:0051536">
    <property type="term" value="F:iron-sulfur cluster binding"/>
    <property type="evidence" value="ECO:0007669"/>
    <property type="project" value="InterPro"/>
</dbReference>
<dbReference type="SUPFAM" id="SSF117916">
    <property type="entry name" value="Fe-S cluster assembly (FSCA) domain-like"/>
    <property type="match status" value="1"/>
</dbReference>
<name>A0A5R8Q967_9FIRM</name>
<evidence type="ECO:0000259" key="2">
    <source>
        <dbReference type="Pfam" id="PF01106"/>
    </source>
</evidence>
<dbReference type="InterPro" id="IPR001075">
    <property type="entry name" value="NIF_FeS_clus_asmbl_NifU_C"/>
</dbReference>
<evidence type="ECO:0000313" key="3">
    <source>
        <dbReference type="EMBL" id="TLG72464.1"/>
    </source>
</evidence>
<dbReference type="Gene3D" id="3.30.300.130">
    <property type="entry name" value="Fe-S cluster assembly (FSCA)"/>
    <property type="match status" value="1"/>
</dbReference>
<dbReference type="GO" id="GO:0005506">
    <property type="term" value="F:iron ion binding"/>
    <property type="evidence" value="ECO:0007669"/>
    <property type="project" value="InterPro"/>
</dbReference>
<dbReference type="FunCoup" id="A0A5R8Q967">
    <property type="interactions" value="11"/>
</dbReference>
<dbReference type="Proteomes" id="UP000306912">
    <property type="component" value="Unassembled WGS sequence"/>
</dbReference>
<evidence type="ECO:0000313" key="4">
    <source>
        <dbReference type="Proteomes" id="UP000306912"/>
    </source>
</evidence>
<dbReference type="InParanoid" id="A0A5R8Q967"/>
<dbReference type="AlphaFoldDB" id="A0A5R8Q967"/>
<keyword evidence="4" id="KW-1185">Reference proteome</keyword>
<reference evidence="3 4" key="1">
    <citation type="submission" date="2019-05" db="EMBL/GenBank/DDBJ databases">
        <title>Culicoidintestinum kansasii gen. nov., sp. nov. from the gastrointestinal tract of the biting midge, Culicoides sonorensis.</title>
        <authorList>
            <person name="Neupane S."/>
            <person name="Ghosh A."/>
            <person name="Gunther S."/>
            <person name="Martin K."/>
            <person name="Zurek L."/>
        </authorList>
    </citation>
    <scope>NUCLEOTIDE SEQUENCE [LARGE SCALE GENOMIC DNA]</scope>
    <source>
        <strain evidence="3 4">CS-1</strain>
    </source>
</reference>
<protein>
    <submittedName>
        <fullName evidence="3">NifU family protein</fullName>
    </submittedName>
</protein>
<evidence type="ECO:0000256" key="1">
    <source>
        <dbReference type="ARBA" id="ARBA00049958"/>
    </source>
</evidence>
<dbReference type="GO" id="GO:0016226">
    <property type="term" value="P:iron-sulfur cluster assembly"/>
    <property type="evidence" value="ECO:0007669"/>
    <property type="project" value="InterPro"/>
</dbReference>
<comment type="function">
    <text evidence="1">May be involved in the formation or repair of [Fe-S] clusters present in iron-sulfur proteins.</text>
</comment>
<dbReference type="InterPro" id="IPR034904">
    <property type="entry name" value="FSCA_dom_sf"/>
</dbReference>
<feature type="domain" description="NIF system FeS cluster assembly NifU C-terminal" evidence="2">
    <location>
        <begin position="12"/>
        <end position="77"/>
    </location>
</feature>
<proteinExistence type="predicted"/>
<organism evidence="3 4">
    <name type="scientific">Culicoidibacter larvae</name>
    <dbReference type="NCBI Taxonomy" id="2579976"/>
    <lineage>
        <taxon>Bacteria</taxon>
        <taxon>Bacillati</taxon>
        <taxon>Bacillota</taxon>
        <taxon>Culicoidibacteria</taxon>
        <taxon>Culicoidibacterales</taxon>
        <taxon>Culicoidibacteraceae</taxon>
        <taxon>Culicoidibacter</taxon>
    </lineage>
</organism>
<dbReference type="OrthoDB" id="9796965at2"/>
<dbReference type="RefSeq" id="WP_138191453.1">
    <property type="nucleotide sequence ID" value="NZ_VBWP01000008.1"/>
</dbReference>
<dbReference type="EMBL" id="VBWP01000008">
    <property type="protein sequence ID" value="TLG72464.1"/>
    <property type="molecule type" value="Genomic_DNA"/>
</dbReference>
<sequence>MELTRDEQIEKIKEVLNLLRPYLQRDGGDVEFVDFNDGIVQLKMLGACQGCAIADVTVYDGIERALVEEVPGVIGVETVEDDNGFDGWNF</sequence>
<comment type="caution">
    <text evidence="3">The sequence shown here is derived from an EMBL/GenBank/DDBJ whole genome shotgun (WGS) entry which is preliminary data.</text>
</comment>
<gene>
    <name evidence="3" type="ORF">FEZ08_08730</name>
</gene>
<dbReference type="PANTHER" id="PTHR11178">
    <property type="entry name" value="IRON-SULFUR CLUSTER SCAFFOLD PROTEIN NFU-RELATED"/>
    <property type="match status" value="1"/>
</dbReference>
<dbReference type="Pfam" id="PF01106">
    <property type="entry name" value="NifU"/>
    <property type="match status" value="1"/>
</dbReference>